<dbReference type="Pfam" id="PF09777">
    <property type="entry name" value="OSTMP1"/>
    <property type="match status" value="1"/>
</dbReference>
<dbReference type="InterPro" id="IPR019172">
    <property type="entry name" value="Osteopetrosis-assoc_TM_1"/>
</dbReference>
<proteinExistence type="predicted"/>
<dbReference type="EMBL" id="GFPF01008579">
    <property type="protein sequence ID" value="MAA19725.1"/>
    <property type="molecule type" value="Transcribed_RNA"/>
</dbReference>
<protein>
    <submittedName>
        <fullName evidence="2">Protein containing OSTMP1 domain</fullName>
    </submittedName>
</protein>
<name>A0A224YS28_9ACAR</name>
<dbReference type="AlphaFoldDB" id="A0A224YS28"/>
<evidence type="ECO:0000313" key="2">
    <source>
        <dbReference type="EMBL" id="MAA19725.1"/>
    </source>
</evidence>
<organism evidence="2">
    <name type="scientific">Rhipicephalus zambeziensis</name>
    <dbReference type="NCBI Taxonomy" id="60191"/>
    <lineage>
        <taxon>Eukaryota</taxon>
        <taxon>Metazoa</taxon>
        <taxon>Ecdysozoa</taxon>
        <taxon>Arthropoda</taxon>
        <taxon>Chelicerata</taxon>
        <taxon>Arachnida</taxon>
        <taxon>Acari</taxon>
        <taxon>Parasitiformes</taxon>
        <taxon>Ixodida</taxon>
        <taxon>Ixodoidea</taxon>
        <taxon>Ixodidae</taxon>
        <taxon>Rhipicephalinae</taxon>
        <taxon>Rhipicephalus</taxon>
        <taxon>Rhipicephalus</taxon>
    </lineage>
</organism>
<dbReference type="GO" id="GO:0005829">
    <property type="term" value="C:cytosol"/>
    <property type="evidence" value="ECO:0007669"/>
    <property type="project" value="TreeGrafter"/>
</dbReference>
<reference evidence="2" key="1">
    <citation type="journal article" date="2017" name="Parasit. Vectors">
        <title>Sialotranscriptomics of Rhipicephalus zambeziensis reveals intricate expression profiles of secretory proteins and suggests tight temporal transcriptional regulation during blood-feeding.</title>
        <authorList>
            <person name="de Castro M.H."/>
            <person name="de Klerk D."/>
            <person name="Pienaar R."/>
            <person name="Rees D.J.G."/>
            <person name="Mans B.J."/>
        </authorList>
    </citation>
    <scope>NUCLEOTIDE SEQUENCE</scope>
    <source>
        <tissue evidence="2">Salivary glands</tissue>
    </source>
</reference>
<dbReference type="PANTHER" id="PTHR15644">
    <property type="entry name" value="OSTEOPETROSIS ASSOCIATED TRANSMEMBRANE PROTEIN 1"/>
    <property type="match status" value="1"/>
</dbReference>
<keyword evidence="1" id="KW-0732">Signal</keyword>
<accession>A0A224YS28</accession>
<evidence type="ECO:0000256" key="1">
    <source>
        <dbReference type="SAM" id="SignalP"/>
    </source>
</evidence>
<feature type="signal peptide" evidence="1">
    <location>
        <begin position="1"/>
        <end position="25"/>
    </location>
</feature>
<dbReference type="PANTHER" id="PTHR15644:SF2">
    <property type="entry name" value="OSTEOPETROSIS-ASSOCIATED TRANSMEMBRANE PROTEIN 1"/>
    <property type="match status" value="1"/>
</dbReference>
<feature type="chain" id="PRO_5012781880" evidence="1">
    <location>
        <begin position="26"/>
        <end position="159"/>
    </location>
</feature>
<sequence length="159" mass="17706">MKPSTRTACFMVFLATLLFVERTLATEFQFHTPQLSEPVSTPSVHPDDGRDDRPWENCTNLLETIAEATSMFELCALMNAKPFTMCMNCAEMYGSGIGIFYQLTTNTTDPASRLCRHQFFSSTKVSIVDKTFTHIQDLWTSASCDGEAGNSTIFVCALC</sequence>